<dbReference type="Pfam" id="PF01408">
    <property type="entry name" value="GFO_IDH_MocA"/>
    <property type="match status" value="1"/>
</dbReference>
<dbReference type="InterPro" id="IPR036291">
    <property type="entry name" value="NAD(P)-bd_dom_sf"/>
</dbReference>
<evidence type="ECO:0000256" key="1">
    <source>
        <dbReference type="SAM" id="MobiDB-lite"/>
    </source>
</evidence>
<dbReference type="Proteomes" id="UP000242705">
    <property type="component" value="Unassembled WGS sequence"/>
</dbReference>
<evidence type="ECO:0000313" key="4">
    <source>
        <dbReference type="Proteomes" id="UP000242705"/>
    </source>
</evidence>
<feature type="region of interest" description="Disordered" evidence="1">
    <location>
        <begin position="303"/>
        <end position="323"/>
    </location>
</feature>
<dbReference type="PANTHER" id="PTHR43377:SF6">
    <property type="entry name" value="GFO_IDH_MOCA-LIKE OXIDOREDUCTASE N-TERMINAL DOMAIN-CONTAINING PROTEIN"/>
    <property type="match status" value="1"/>
</dbReference>
<dbReference type="AlphaFoldDB" id="A0A2T2WLK1"/>
<dbReference type="Gene3D" id="3.30.360.10">
    <property type="entry name" value="Dihydrodipicolinate Reductase, domain 2"/>
    <property type="match status" value="1"/>
</dbReference>
<dbReference type="Gene3D" id="3.40.50.720">
    <property type="entry name" value="NAD(P)-binding Rossmann-like Domain"/>
    <property type="match status" value="1"/>
</dbReference>
<dbReference type="SUPFAM" id="SSF55347">
    <property type="entry name" value="Glyceraldehyde-3-phosphate dehydrogenase-like, C-terminal domain"/>
    <property type="match status" value="1"/>
</dbReference>
<reference evidence="3 4" key="1">
    <citation type="journal article" date="2014" name="BMC Genomics">
        <title>Comparison of environmental and isolate Sulfobacillus genomes reveals diverse carbon, sulfur, nitrogen, and hydrogen metabolisms.</title>
        <authorList>
            <person name="Justice N.B."/>
            <person name="Norman A."/>
            <person name="Brown C.T."/>
            <person name="Singh A."/>
            <person name="Thomas B.C."/>
            <person name="Banfield J.F."/>
        </authorList>
    </citation>
    <scope>NUCLEOTIDE SEQUENCE [LARGE SCALE GENOMIC DNA]</scope>
    <source>
        <strain evidence="3">AMDSBA5</strain>
    </source>
</reference>
<sequence length="323" mass="36413">MKIGLIGYGYWGKHYARIFTSYPQSLLATIVDQDVSHRQLAQQRYPNVSVSATLDGLSNVDAVVIVTPPQTHYALARWALTRGKHVLLEKPATTDLHHIVELYRLAHQNHVTLMISEPFLFSPEFSRLKEMIHKGALGSVRYMESIRTHGLARCDVDVIWDFMPHDLGIAAYLLGVESPTAIKRLTMSSQNLTTDVASIYLHYSTYTYSVYLNWRSPVKRRQLAIVGTTGYALYDATATDGTLKFTCDHDAPLQSMSFSGHEPLKTMCDQFLALLHRGETPADQERRTVEGIAILTQISPLPPSLPSREASSIINFREGRRRR</sequence>
<accession>A0A2T2WLK1</accession>
<proteinExistence type="predicted"/>
<protein>
    <recommendedName>
        <fullName evidence="2">Gfo/Idh/MocA-like oxidoreductase N-terminal domain-containing protein</fullName>
    </recommendedName>
</protein>
<name>A0A2T2WLK1_SULTH</name>
<gene>
    <name evidence="3" type="ORF">C7B47_16125</name>
</gene>
<dbReference type="SUPFAM" id="SSF51735">
    <property type="entry name" value="NAD(P)-binding Rossmann-fold domains"/>
    <property type="match status" value="1"/>
</dbReference>
<dbReference type="GO" id="GO:0000166">
    <property type="term" value="F:nucleotide binding"/>
    <property type="evidence" value="ECO:0007669"/>
    <property type="project" value="InterPro"/>
</dbReference>
<feature type="domain" description="Gfo/Idh/MocA-like oxidoreductase N-terminal" evidence="2">
    <location>
        <begin position="1"/>
        <end position="115"/>
    </location>
</feature>
<organism evidence="3 4">
    <name type="scientific">Sulfobacillus thermosulfidooxidans</name>
    <dbReference type="NCBI Taxonomy" id="28034"/>
    <lineage>
        <taxon>Bacteria</taxon>
        <taxon>Bacillati</taxon>
        <taxon>Bacillota</taxon>
        <taxon>Clostridia</taxon>
        <taxon>Eubacteriales</taxon>
        <taxon>Clostridiales Family XVII. Incertae Sedis</taxon>
        <taxon>Sulfobacillus</taxon>
    </lineage>
</organism>
<dbReference type="InterPro" id="IPR000683">
    <property type="entry name" value="Gfo/Idh/MocA-like_OxRdtase_N"/>
</dbReference>
<dbReference type="PANTHER" id="PTHR43377">
    <property type="entry name" value="BILIVERDIN REDUCTASE A"/>
    <property type="match status" value="1"/>
</dbReference>
<dbReference type="InterPro" id="IPR051450">
    <property type="entry name" value="Gfo/Idh/MocA_Oxidoreductases"/>
</dbReference>
<evidence type="ECO:0000313" key="3">
    <source>
        <dbReference type="EMBL" id="PSR23103.1"/>
    </source>
</evidence>
<evidence type="ECO:0000259" key="2">
    <source>
        <dbReference type="Pfam" id="PF01408"/>
    </source>
</evidence>
<comment type="caution">
    <text evidence="3">The sequence shown here is derived from an EMBL/GenBank/DDBJ whole genome shotgun (WGS) entry which is preliminary data.</text>
</comment>
<dbReference type="EMBL" id="PXYX01000074">
    <property type="protein sequence ID" value="PSR23103.1"/>
    <property type="molecule type" value="Genomic_DNA"/>
</dbReference>